<comment type="caution">
    <text evidence="5">The sequence shown here is derived from an EMBL/GenBank/DDBJ whole genome shotgun (WGS) entry which is preliminary data.</text>
</comment>
<dbReference type="PRINTS" id="PR00778">
    <property type="entry name" value="HTHARSR"/>
</dbReference>
<dbReference type="GO" id="GO:0003700">
    <property type="term" value="F:DNA-binding transcription factor activity"/>
    <property type="evidence" value="ECO:0007669"/>
    <property type="project" value="InterPro"/>
</dbReference>
<dbReference type="Proteomes" id="UP000018418">
    <property type="component" value="Unassembled WGS sequence"/>
</dbReference>
<keyword evidence="3" id="KW-0804">Transcription</keyword>
<evidence type="ECO:0000313" key="5">
    <source>
        <dbReference type="EMBL" id="ESK51820.1"/>
    </source>
</evidence>
<dbReference type="STRING" id="396323.VH98_09135"/>
<name>V2UT65_9GAMM</name>
<dbReference type="Gene3D" id="1.10.10.10">
    <property type="entry name" value="Winged helix-like DNA-binding domain superfamily/Winged helix DNA-binding domain"/>
    <property type="match status" value="1"/>
</dbReference>
<keyword evidence="2" id="KW-0238">DNA-binding</keyword>
<dbReference type="EMBL" id="AYEU01000005">
    <property type="protein sequence ID" value="ESK51820.1"/>
    <property type="molecule type" value="Genomic_DNA"/>
</dbReference>
<dbReference type="AlphaFoldDB" id="V2UT65"/>
<dbReference type="InterPro" id="IPR036388">
    <property type="entry name" value="WH-like_DNA-bd_sf"/>
</dbReference>
<keyword evidence="6" id="KW-1185">Reference proteome</keyword>
<dbReference type="InterPro" id="IPR036390">
    <property type="entry name" value="WH_DNA-bd_sf"/>
</dbReference>
<dbReference type="OrthoDB" id="9796124at2"/>
<evidence type="ECO:0000256" key="1">
    <source>
        <dbReference type="ARBA" id="ARBA00023015"/>
    </source>
</evidence>
<reference evidence="5 6" key="1">
    <citation type="submission" date="2013-10" db="EMBL/GenBank/DDBJ databases">
        <title>The Genome Sequence of Acinetobacter brisouii CIP 110357.</title>
        <authorList>
            <consortium name="The Broad Institute Genomics Platform"/>
            <consortium name="The Broad Institute Genome Sequencing Center for Infectious Disease"/>
            <person name="Cerqueira G."/>
            <person name="Feldgarden M."/>
            <person name="Courvalin P."/>
            <person name="Grillot-Courvalin C."/>
            <person name="Clermont D."/>
            <person name="Rocha E."/>
            <person name="Yoon E.-J."/>
            <person name="Nemec A."/>
            <person name="Young S.K."/>
            <person name="Zeng Q."/>
            <person name="Gargeya S."/>
            <person name="Fitzgerald M."/>
            <person name="Abouelleil A."/>
            <person name="Alvarado L."/>
            <person name="Berlin A.M."/>
            <person name="Chapman S.B."/>
            <person name="Gainer-Dewar J."/>
            <person name="Goldberg J."/>
            <person name="Gnerre S."/>
            <person name="Griggs A."/>
            <person name="Gujja S."/>
            <person name="Hansen M."/>
            <person name="Howarth C."/>
            <person name="Imamovic A."/>
            <person name="Ireland A."/>
            <person name="Larimer J."/>
            <person name="McCowan C."/>
            <person name="Murphy C."/>
            <person name="Pearson M."/>
            <person name="Poon T.W."/>
            <person name="Priest M."/>
            <person name="Roberts A."/>
            <person name="Saif S."/>
            <person name="Shea T."/>
            <person name="Sykes S."/>
            <person name="Wortman J."/>
            <person name="Nusbaum C."/>
            <person name="Birren B."/>
        </authorList>
    </citation>
    <scope>NUCLEOTIDE SEQUENCE [LARGE SCALE GENOMIC DNA]</scope>
    <source>
        <strain evidence="5 6">CIP 110357</strain>
    </source>
</reference>
<evidence type="ECO:0000313" key="6">
    <source>
        <dbReference type="Proteomes" id="UP000018418"/>
    </source>
</evidence>
<dbReference type="HOGENOM" id="CLU_097806_6_4_6"/>
<proteinExistence type="predicted"/>
<dbReference type="PANTHER" id="PTHR43132:SF2">
    <property type="entry name" value="ARSENICAL RESISTANCE OPERON REPRESSOR ARSR-RELATED"/>
    <property type="match status" value="1"/>
</dbReference>
<dbReference type="InterPro" id="IPR011991">
    <property type="entry name" value="ArsR-like_HTH"/>
</dbReference>
<organism evidence="5 6">
    <name type="scientific">Acinetobacter brisouii CIP 110357</name>
    <dbReference type="NCBI Taxonomy" id="1341683"/>
    <lineage>
        <taxon>Bacteria</taxon>
        <taxon>Pseudomonadati</taxon>
        <taxon>Pseudomonadota</taxon>
        <taxon>Gammaproteobacteria</taxon>
        <taxon>Moraxellales</taxon>
        <taxon>Moraxellaceae</taxon>
        <taxon>Acinetobacter</taxon>
    </lineage>
</organism>
<feature type="domain" description="HTH arsR-type" evidence="4">
    <location>
        <begin position="9"/>
        <end position="103"/>
    </location>
</feature>
<dbReference type="GO" id="GO:0003677">
    <property type="term" value="F:DNA binding"/>
    <property type="evidence" value="ECO:0007669"/>
    <property type="project" value="UniProtKB-KW"/>
</dbReference>
<dbReference type="SMART" id="SM00418">
    <property type="entry name" value="HTH_ARSR"/>
    <property type="match status" value="1"/>
</dbReference>
<accession>V2UT65</accession>
<dbReference type="NCBIfam" id="NF033788">
    <property type="entry name" value="HTH_metalloreg"/>
    <property type="match status" value="1"/>
</dbReference>
<evidence type="ECO:0000256" key="2">
    <source>
        <dbReference type="ARBA" id="ARBA00023125"/>
    </source>
</evidence>
<dbReference type="RefSeq" id="WP_004901607.1">
    <property type="nucleotide sequence ID" value="NZ_BBTI01000009.1"/>
</dbReference>
<sequence>MNEPLDIDVIRELSDDIVTVLKSLGNKDRLLILSLLVNEELNVSEIETKSQILQPTLSQQLMILRKNNIVTTRRSGKQIFYSIKDQRFIKILSNIYNFHLTSSALSMTA</sequence>
<dbReference type="PATRIC" id="fig|1341683.3.peg.1237"/>
<dbReference type="Pfam" id="PF01022">
    <property type="entry name" value="HTH_5"/>
    <property type="match status" value="1"/>
</dbReference>
<protein>
    <recommendedName>
        <fullName evidence="4">HTH arsR-type domain-containing protein</fullName>
    </recommendedName>
</protein>
<keyword evidence="1" id="KW-0805">Transcription regulation</keyword>
<evidence type="ECO:0000256" key="3">
    <source>
        <dbReference type="ARBA" id="ARBA00023163"/>
    </source>
</evidence>
<dbReference type="SUPFAM" id="SSF46785">
    <property type="entry name" value="Winged helix' DNA-binding domain"/>
    <property type="match status" value="1"/>
</dbReference>
<gene>
    <name evidence="5" type="ORF">P255_01249</name>
</gene>
<dbReference type="PROSITE" id="PS50987">
    <property type="entry name" value="HTH_ARSR_2"/>
    <property type="match status" value="1"/>
</dbReference>
<dbReference type="InterPro" id="IPR051011">
    <property type="entry name" value="Metal_resp_trans_reg"/>
</dbReference>
<evidence type="ECO:0000259" key="4">
    <source>
        <dbReference type="PROSITE" id="PS50987"/>
    </source>
</evidence>
<dbReference type="InterPro" id="IPR001845">
    <property type="entry name" value="HTH_ArsR_DNA-bd_dom"/>
</dbReference>
<dbReference type="PANTHER" id="PTHR43132">
    <property type="entry name" value="ARSENICAL RESISTANCE OPERON REPRESSOR ARSR-RELATED"/>
    <property type="match status" value="1"/>
</dbReference>
<dbReference type="CDD" id="cd00090">
    <property type="entry name" value="HTH_ARSR"/>
    <property type="match status" value="1"/>
</dbReference>